<dbReference type="InterPro" id="IPR027385">
    <property type="entry name" value="Beta-barrel_OMP"/>
</dbReference>
<dbReference type="Pfam" id="PF13505">
    <property type="entry name" value="OMP_b-brl"/>
    <property type="match status" value="1"/>
</dbReference>
<sequence>MRNTSVMIASVVAVMIAPSIATADDDWAGVYAGIHFGAADGDLSSGSAKLSDHSAVYGLQLGYNYSLANNWIVGSELSYSTAEFSAFGPSKDMDTTRLKLKAGYGVGAAMFYGVLGYSHIDLDGKNESGVTYGLGVGYKATESIVLNAELLRDSFDFESSGADVDVDVTTLLLGVSYQF</sequence>
<dbReference type="InterPro" id="IPR011250">
    <property type="entry name" value="OMP/PagP_B-barrel"/>
</dbReference>
<dbReference type="EMBL" id="JABXWT010000007">
    <property type="protein sequence ID" value="NVO56895.1"/>
    <property type="molecule type" value="Genomic_DNA"/>
</dbReference>
<name>A0ABX2PRU9_9RHOB</name>
<evidence type="ECO:0000313" key="5">
    <source>
        <dbReference type="Proteomes" id="UP000630805"/>
    </source>
</evidence>
<comment type="caution">
    <text evidence="4">The sequence shown here is derived from an EMBL/GenBank/DDBJ whole genome shotgun (WGS) entry which is preliminary data.</text>
</comment>
<organism evidence="4 5">
    <name type="scientific">Ruegeria haliotis</name>
    <dbReference type="NCBI Taxonomy" id="2747601"/>
    <lineage>
        <taxon>Bacteria</taxon>
        <taxon>Pseudomonadati</taxon>
        <taxon>Pseudomonadota</taxon>
        <taxon>Alphaproteobacteria</taxon>
        <taxon>Rhodobacterales</taxon>
        <taxon>Roseobacteraceae</taxon>
        <taxon>Ruegeria</taxon>
    </lineage>
</organism>
<dbReference type="RefSeq" id="WP_176865766.1">
    <property type="nucleotide sequence ID" value="NZ_JABXWT010000007.1"/>
</dbReference>
<dbReference type="SUPFAM" id="SSF56925">
    <property type="entry name" value="OMPA-like"/>
    <property type="match status" value="1"/>
</dbReference>
<evidence type="ECO:0000256" key="2">
    <source>
        <dbReference type="SAM" id="SignalP"/>
    </source>
</evidence>
<evidence type="ECO:0000313" key="4">
    <source>
        <dbReference type="EMBL" id="NVO56895.1"/>
    </source>
</evidence>
<accession>A0ABX2PRU9</accession>
<reference evidence="4 5" key="1">
    <citation type="submission" date="2020-06" db="EMBL/GenBank/DDBJ databases">
        <authorList>
            <person name="Cao W.R."/>
        </authorList>
    </citation>
    <scope>NUCLEOTIDE SEQUENCE [LARGE SCALE GENOMIC DNA]</scope>
    <source>
        <strain evidence="4 5">B1Z28</strain>
    </source>
</reference>
<gene>
    <name evidence="4" type="ORF">HW561_13960</name>
</gene>
<dbReference type="Proteomes" id="UP000630805">
    <property type="component" value="Unassembled WGS sequence"/>
</dbReference>
<proteinExistence type="predicted"/>
<feature type="signal peptide" evidence="2">
    <location>
        <begin position="1"/>
        <end position="23"/>
    </location>
</feature>
<keyword evidence="1 2" id="KW-0732">Signal</keyword>
<keyword evidence="5" id="KW-1185">Reference proteome</keyword>
<feature type="domain" description="Outer membrane protein beta-barrel" evidence="3">
    <location>
        <begin position="10"/>
        <end position="179"/>
    </location>
</feature>
<evidence type="ECO:0000256" key="1">
    <source>
        <dbReference type="ARBA" id="ARBA00022729"/>
    </source>
</evidence>
<protein>
    <submittedName>
        <fullName evidence="4">Porin family protein</fullName>
    </submittedName>
</protein>
<feature type="chain" id="PRO_5046876327" evidence="2">
    <location>
        <begin position="24"/>
        <end position="179"/>
    </location>
</feature>
<dbReference type="Gene3D" id="2.40.160.20">
    <property type="match status" value="1"/>
</dbReference>
<evidence type="ECO:0000259" key="3">
    <source>
        <dbReference type="Pfam" id="PF13505"/>
    </source>
</evidence>